<evidence type="ECO:0000256" key="1">
    <source>
        <dbReference type="ARBA" id="ARBA00009923"/>
    </source>
</evidence>
<accession>A0A178UIU9</accession>
<evidence type="ECO:0000256" key="2">
    <source>
        <dbReference type="ARBA" id="ARBA00022729"/>
    </source>
</evidence>
<feature type="chain" id="PRO_5008094013" description="Pathogenesis-related protein 1" evidence="6">
    <location>
        <begin position="28"/>
        <end position="166"/>
    </location>
</feature>
<dbReference type="InterPro" id="IPR018244">
    <property type="entry name" value="Allrgn_V5/Tpx1_CS"/>
</dbReference>
<gene>
    <name evidence="8" type="ordered locus">AXX17_At5g26120</name>
</gene>
<reference evidence="9" key="1">
    <citation type="journal article" date="2016" name="Proc. Natl. Acad. Sci. U.S.A.">
        <title>Chromosome-level assembly of Arabidopsis thaliana Ler reveals the extent of translocation and inversion polymorphisms.</title>
        <authorList>
            <person name="Zapata L."/>
            <person name="Ding J."/>
            <person name="Willing E.M."/>
            <person name="Hartwig B."/>
            <person name="Bezdan D."/>
            <person name="Jiao W.B."/>
            <person name="Patel V."/>
            <person name="Velikkakam James G."/>
            <person name="Koornneef M."/>
            <person name="Ossowski S."/>
            <person name="Schneeberger K."/>
        </authorList>
    </citation>
    <scope>NUCLEOTIDE SEQUENCE [LARGE SCALE GENOMIC DNA]</scope>
    <source>
        <strain evidence="9">cv. Landsberg erecta</strain>
    </source>
</reference>
<comment type="similarity">
    <text evidence="1">Belongs to the CRISP family.</text>
</comment>
<dbReference type="EMBL" id="LUHQ01000005">
    <property type="protein sequence ID" value="OAO93916.1"/>
    <property type="molecule type" value="Genomic_DNA"/>
</dbReference>
<dbReference type="PROSITE" id="PS01010">
    <property type="entry name" value="CRISP_2"/>
    <property type="match status" value="1"/>
</dbReference>
<dbReference type="GO" id="GO:0098542">
    <property type="term" value="P:defense response to other organism"/>
    <property type="evidence" value="ECO:0007669"/>
    <property type="project" value="UniProtKB-ARBA"/>
</dbReference>
<evidence type="ECO:0000256" key="5">
    <source>
        <dbReference type="ARBA" id="ARBA00073092"/>
    </source>
</evidence>
<dbReference type="InterPro" id="IPR035940">
    <property type="entry name" value="CAP_sf"/>
</dbReference>
<comment type="caution">
    <text evidence="8">The sequence shown here is derived from an EMBL/GenBank/DDBJ whole genome shotgun (WGS) entry which is preliminary data.</text>
</comment>
<evidence type="ECO:0000313" key="9">
    <source>
        <dbReference type="Proteomes" id="UP000078284"/>
    </source>
</evidence>
<dbReference type="Proteomes" id="UP000078284">
    <property type="component" value="Chromosome 5"/>
</dbReference>
<dbReference type="PROSITE" id="PS01009">
    <property type="entry name" value="CRISP_1"/>
    <property type="match status" value="1"/>
</dbReference>
<dbReference type="FunFam" id="3.40.33.10:FF:000006">
    <property type="entry name" value="Putative pathogenesis-related protein 1"/>
    <property type="match status" value="1"/>
</dbReference>
<dbReference type="CDD" id="cd05381">
    <property type="entry name" value="CAP_PR-1"/>
    <property type="match status" value="1"/>
</dbReference>
<keyword evidence="2 6" id="KW-0732">Signal</keyword>
<evidence type="ECO:0000313" key="8">
    <source>
        <dbReference type="EMBL" id="OAO93916.1"/>
    </source>
</evidence>
<dbReference type="ExpressionAtlas" id="A0A178UIU9">
    <property type="expression patterns" value="differential"/>
</dbReference>
<dbReference type="PANTHER" id="PTHR10334">
    <property type="entry name" value="CYSTEINE-RICH SECRETORY PROTEIN-RELATED"/>
    <property type="match status" value="1"/>
</dbReference>
<evidence type="ECO:0000256" key="4">
    <source>
        <dbReference type="ARBA" id="ARBA00023157"/>
    </source>
</evidence>
<dbReference type="Pfam" id="PF00188">
    <property type="entry name" value="CAP"/>
    <property type="match status" value="1"/>
</dbReference>
<evidence type="ECO:0000256" key="6">
    <source>
        <dbReference type="SAM" id="SignalP"/>
    </source>
</evidence>
<proteinExistence type="inferred from homology"/>
<evidence type="ECO:0000256" key="3">
    <source>
        <dbReference type="ARBA" id="ARBA00022821"/>
    </source>
</evidence>
<organism evidence="8 9">
    <name type="scientific">Arabidopsis thaliana</name>
    <name type="common">Mouse-ear cress</name>
    <dbReference type="NCBI Taxonomy" id="3702"/>
    <lineage>
        <taxon>Eukaryota</taxon>
        <taxon>Viridiplantae</taxon>
        <taxon>Streptophyta</taxon>
        <taxon>Embryophyta</taxon>
        <taxon>Tracheophyta</taxon>
        <taxon>Spermatophyta</taxon>
        <taxon>Magnoliopsida</taxon>
        <taxon>eudicotyledons</taxon>
        <taxon>Gunneridae</taxon>
        <taxon>Pentapetalae</taxon>
        <taxon>rosids</taxon>
        <taxon>malvids</taxon>
        <taxon>Brassicales</taxon>
        <taxon>Brassicaceae</taxon>
        <taxon>Camelineae</taxon>
        <taxon>Arabidopsis</taxon>
    </lineage>
</organism>
<dbReference type="GO" id="GO:0005576">
    <property type="term" value="C:extracellular region"/>
    <property type="evidence" value="ECO:0007669"/>
    <property type="project" value="InterPro"/>
</dbReference>
<dbReference type="SMART" id="SM00198">
    <property type="entry name" value="SCP"/>
    <property type="match status" value="1"/>
</dbReference>
<evidence type="ECO:0000259" key="7">
    <source>
        <dbReference type="SMART" id="SM00198"/>
    </source>
</evidence>
<dbReference type="SUPFAM" id="SSF55797">
    <property type="entry name" value="PR-1-like"/>
    <property type="match status" value="1"/>
</dbReference>
<dbReference type="Gene3D" id="3.40.33.10">
    <property type="entry name" value="CAP"/>
    <property type="match status" value="1"/>
</dbReference>
<sequence length="166" mass="18670">MKMFKSPQTLILSVIVLFLAFAVPLKAQDQPQDYLDEHNRARTQVGVPPMKWHAGAEQYAWNYAQQRKGDCSLTHSNTNGLYGENLAWSGGALSGAEAVKLWVNEKSDYIYASNTCSDGKQCGHYTQVVWRTSEWVGCAKVKCDNGGTFVTCNYYPPGNYRGRWPY</sequence>
<feature type="signal peptide" evidence="6">
    <location>
        <begin position="1"/>
        <end position="27"/>
    </location>
</feature>
<name>A0A178UIU9_ARATH</name>
<protein>
    <recommendedName>
        <fullName evidence="5">Pathogenesis-related protein 1</fullName>
    </recommendedName>
</protein>
<dbReference type="AlphaFoldDB" id="A0A178UIU9"/>
<keyword evidence="4" id="KW-1015">Disulfide bond</keyword>
<dbReference type="PRINTS" id="PR00837">
    <property type="entry name" value="V5TPXLIKE"/>
</dbReference>
<feature type="domain" description="SCP" evidence="7">
    <location>
        <begin position="29"/>
        <end position="162"/>
    </location>
</feature>
<dbReference type="InterPro" id="IPR001283">
    <property type="entry name" value="CRISP-related"/>
</dbReference>
<dbReference type="InterPro" id="IPR014044">
    <property type="entry name" value="CAP_dom"/>
</dbReference>
<keyword evidence="3" id="KW-0611">Plant defense</keyword>